<feature type="transmembrane region" description="Helical" evidence="1">
    <location>
        <begin position="429"/>
        <end position="456"/>
    </location>
</feature>
<keyword evidence="1" id="KW-0812">Transmembrane</keyword>
<feature type="transmembrane region" description="Helical" evidence="1">
    <location>
        <begin position="330"/>
        <end position="349"/>
    </location>
</feature>
<dbReference type="InterPro" id="IPR001036">
    <property type="entry name" value="Acrflvin-R"/>
</dbReference>
<evidence type="ECO:0000313" key="3">
    <source>
        <dbReference type="Proteomes" id="UP001310386"/>
    </source>
</evidence>
<comment type="caution">
    <text evidence="2">The sequence shown here is derived from an EMBL/GenBank/DDBJ whole genome shotgun (WGS) entry which is preliminary data.</text>
</comment>
<reference evidence="2" key="1">
    <citation type="submission" date="2023-12" db="EMBL/GenBank/DDBJ databases">
        <title>Fervidustalea candida gen. nov., sp. nov., a novel member of the family Paenibacillaceae isolated from a geothermal area.</title>
        <authorList>
            <person name="Li W.-J."/>
            <person name="Jiao J.-Y."/>
            <person name="Chen Y."/>
        </authorList>
    </citation>
    <scope>NUCLEOTIDE SEQUENCE</scope>
    <source>
        <strain evidence="2">SYSU GA230002</strain>
    </source>
</reference>
<feature type="transmembrane region" description="Helical" evidence="1">
    <location>
        <begin position="943"/>
        <end position="963"/>
    </location>
</feature>
<feature type="transmembrane region" description="Helical" evidence="1">
    <location>
        <begin position="872"/>
        <end position="892"/>
    </location>
</feature>
<feature type="transmembrane region" description="Helical" evidence="1">
    <location>
        <begin position="898"/>
        <end position="922"/>
    </location>
</feature>
<dbReference type="Gene3D" id="3.30.2090.10">
    <property type="entry name" value="Multidrug efflux transporter AcrB TolC docking domain, DN and DC subdomains"/>
    <property type="match status" value="2"/>
</dbReference>
<dbReference type="Pfam" id="PF00873">
    <property type="entry name" value="ACR_tran"/>
    <property type="match status" value="1"/>
</dbReference>
<dbReference type="SUPFAM" id="SSF82693">
    <property type="entry name" value="Multidrug efflux transporter AcrB pore domain, PN1, PN2, PC1 and PC2 subdomains"/>
    <property type="match status" value="2"/>
</dbReference>
<keyword evidence="3" id="KW-1185">Reference proteome</keyword>
<dbReference type="EMBL" id="JAYJLD010000017">
    <property type="protein sequence ID" value="MEB3102435.1"/>
    <property type="molecule type" value="Genomic_DNA"/>
</dbReference>
<feature type="transmembrane region" description="Helical" evidence="1">
    <location>
        <begin position="975"/>
        <end position="1001"/>
    </location>
</feature>
<organism evidence="2 3">
    <name type="scientific">Ferviditalea candida</name>
    <dbReference type="NCBI Taxonomy" id="3108399"/>
    <lineage>
        <taxon>Bacteria</taxon>
        <taxon>Bacillati</taxon>
        <taxon>Bacillota</taxon>
        <taxon>Bacilli</taxon>
        <taxon>Bacillales</taxon>
        <taxon>Paenibacillaceae</taxon>
        <taxon>Ferviditalea</taxon>
    </lineage>
</organism>
<dbReference type="Proteomes" id="UP001310386">
    <property type="component" value="Unassembled WGS sequence"/>
</dbReference>
<dbReference type="Gene3D" id="1.20.1640.10">
    <property type="entry name" value="Multidrug efflux transporter AcrB transmembrane domain"/>
    <property type="match status" value="2"/>
</dbReference>
<proteinExistence type="predicted"/>
<keyword evidence="1" id="KW-1133">Transmembrane helix</keyword>
<name>A0ABU5ZMV0_9BACL</name>
<dbReference type="InterPro" id="IPR027463">
    <property type="entry name" value="AcrB_DN_DC_subdom"/>
</dbReference>
<feature type="transmembrane region" description="Helical" evidence="1">
    <location>
        <begin position="846"/>
        <end position="865"/>
    </location>
</feature>
<evidence type="ECO:0000313" key="2">
    <source>
        <dbReference type="EMBL" id="MEB3102435.1"/>
    </source>
</evidence>
<evidence type="ECO:0000256" key="1">
    <source>
        <dbReference type="SAM" id="Phobius"/>
    </source>
</evidence>
<sequence>MSLLTRFSLKNPVAVVILVILIIFDGLYASTRFKQESMPDISIPYLFITAIYPGASPREAQNDVALPIEQALMNIPGVKSVISNSASGVATITLEFGFDADIENKRSKVEEALNNVQLPAQVQRPKISKISFASGPMMYSSITAVNGTSTEELQRIVKSRIVPALQGLDGVGRVQTYGLLSDDIYIKLNAQKMKARGISFQQVLQVFQAMNLSVPAGEAVFEKIKVPVIVTGRVTSVEQLGDLVISPFPRTAMKDIAEIRKGTDIPESITRVQGQPSVAVNIIKNPDSNTVDVSERVMEQLNKYAKNSDKVKLDVIYDAAKDIKKSVEGMIREGLLGALFASLLILLFLRNVRATLIAIVSIPLSVLAAMSLLYYFTNVTLNIMTLGGMAVAVGRVVDDSIVVIENIVRRIREQKARVTKDLIREAAEEVGGAITSSTLTTIAVFAPLGLVSGIIGKIFAPFAITVVFSIAASLLVAVTVVPMLAFLFMRSSKPKEHRQSGLTVQYKWILSWSLNHKAVVLLISLLFLSSSYLLGQMVAVTFIPEQEDKFLMLQLTMPPGTETTAVDEQARELDRKLRESPNVLLSQVTSGKPKGEFDPMTMTSGASNQALWIVSLDPETDVLSFIEQIKKELIPGVPGAKLDIQELSGGPAGAGINIIVIGNTQTDIRNAAAVITSAVKQIKGTDRVTNTLLEETVSVEIRIRPEDALKFGMTAYQASALIRPILTEQQVGRIGSGNETNDLYMSLEGVPLGSLESIRNLPLLAQGGRTLTVKDIADVREISQPSVLQLRNGEDYAMITGDITDDDAGRVSREVKETLAGLKLPEGTEYLLEGSNKQIQDMMADMGLAMLVAVGMVYVVMVAAFGEGKAPLAILFSLPFALIGALLGTVIAKQPISVSSLIGMLMLIGIVVTNAIVLVDRVQHRLQKGMIIREALLESGGTRLRPILMTAIATICALLPLGLGLGEGALISTGLAVVVIGGLVTSTLLTLLIVPIMYELLHWDKVRRELRRAKRMPLSGIDE</sequence>
<dbReference type="Gene3D" id="3.30.70.1320">
    <property type="entry name" value="Multidrug efflux transporter AcrB pore domain like"/>
    <property type="match status" value="1"/>
</dbReference>
<dbReference type="SUPFAM" id="SSF82866">
    <property type="entry name" value="Multidrug efflux transporter AcrB transmembrane domain"/>
    <property type="match status" value="2"/>
</dbReference>
<protein>
    <submittedName>
        <fullName evidence="2">Efflux RND transporter permease subunit</fullName>
    </submittedName>
</protein>
<dbReference type="RefSeq" id="WP_371754557.1">
    <property type="nucleotide sequence ID" value="NZ_JAYJLD010000017.1"/>
</dbReference>
<gene>
    <name evidence="2" type="ORF">VF724_12260</name>
</gene>
<feature type="transmembrane region" description="Helical" evidence="1">
    <location>
        <begin position="356"/>
        <end position="377"/>
    </location>
</feature>
<accession>A0ABU5ZMV0</accession>
<dbReference type="PANTHER" id="PTHR32063:SF0">
    <property type="entry name" value="SWARMING MOTILITY PROTEIN SWRC"/>
    <property type="match status" value="1"/>
</dbReference>
<dbReference type="Gene3D" id="3.30.70.1440">
    <property type="entry name" value="Multidrug efflux transporter AcrB pore domain"/>
    <property type="match status" value="1"/>
</dbReference>
<feature type="transmembrane region" description="Helical" evidence="1">
    <location>
        <begin position="518"/>
        <end position="543"/>
    </location>
</feature>
<keyword evidence="1" id="KW-0472">Membrane</keyword>
<dbReference type="PANTHER" id="PTHR32063">
    <property type="match status" value="1"/>
</dbReference>
<feature type="transmembrane region" description="Helical" evidence="1">
    <location>
        <begin position="383"/>
        <end position="408"/>
    </location>
</feature>
<dbReference type="PRINTS" id="PR00702">
    <property type="entry name" value="ACRIFLAVINRP"/>
</dbReference>
<dbReference type="Gene3D" id="3.30.70.1430">
    <property type="entry name" value="Multidrug efflux transporter AcrB pore domain"/>
    <property type="match status" value="2"/>
</dbReference>
<dbReference type="SUPFAM" id="SSF82714">
    <property type="entry name" value="Multidrug efflux transporter AcrB TolC docking domain, DN and DC subdomains"/>
    <property type="match status" value="2"/>
</dbReference>
<feature type="transmembrane region" description="Helical" evidence="1">
    <location>
        <begin position="462"/>
        <end position="488"/>
    </location>
</feature>